<feature type="transmembrane region" description="Helical" evidence="7">
    <location>
        <begin position="128"/>
        <end position="147"/>
    </location>
</feature>
<evidence type="ECO:0000313" key="10">
    <source>
        <dbReference type="Proteomes" id="UP000007883"/>
    </source>
</evidence>
<dbReference type="EMBL" id="AP012320">
    <property type="protein sequence ID" value="BAL97781.1"/>
    <property type="molecule type" value="Genomic_DNA"/>
</dbReference>
<evidence type="ECO:0000256" key="4">
    <source>
        <dbReference type="ARBA" id="ARBA00022989"/>
    </source>
</evidence>
<dbReference type="PANTHER" id="PTHR34390">
    <property type="entry name" value="UPF0442 PROTEIN YJJB-RELATED"/>
    <property type="match status" value="1"/>
</dbReference>
<evidence type="ECO:0000256" key="1">
    <source>
        <dbReference type="ARBA" id="ARBA00004651"/>
    </source>
</evidence>
<evidence type="ECO:0000256" key="3">
    <source>
        <dbReference type="ARBA" id="ARBA00022692"/>
    </source>
</evidence>
<protein>
    <recommendedName>
        <fullName evidence="8">Threonine/serine exporter-like N-terminal domain-containing protein</fullName>
    </recommendedName>
</protein>
<reference evidence="9 10" key="1">
    <citation type="journal article" date="2012" name="J. Bacteriol.">
        <title>Complete genome sequence of phototrophic betaproteobacterium Rubrivivax gelatinosus IL144.</title>
        <authorList>
            <person name="Nagashima S."/>
            <person name="Kamimura A."/>
            <person name="Shimizu T."/>
            <person name="Nakamura-isaki S."/>
            <person name="Aono E."/>
            <person name="Sakamoto K."/>
            <person name="Ichikawa N."/>
            <person name="Nakazawa H."/>
            <person name="Sekine M."/>
            <person name="Yamazaki S."/>
            <person name="Fujita N."/>
            <person name="Shimada K."/>
            <person name="Hanada S."/>
            <person name="Nagashima K.V.P."/>
        </authorList>
    </citation>
    <scope>NUCLEOTIDE SEQUENCE [LARGE SCALE GENOMIC DNA]</scope>
    <source>
        <strain evidence="10">NBRC 100245 / IL144</strain>
    </source>
</reference>
<evidence type="ECO:0000313" key="9">
    <source>
        <dbReference type="EMBL" id="BAL97781.1"/>
    </source>
</evidence>
<feature type="transmembrane region" description="Helical" evidence="7">
    <location>
        <begin position="182"/>
        <end position="204"/>
    </location>
</feature>
<dbReference type="AlphaFoldDB" id="I0HXP4"/>
<feature type="domain" description="Threonine/serine exporter-like N-terminal" evidence="8">
    <location>
        <begin position="27"/>
        <end position="264"/>
    </location>
</feature>
<keyword evidence="3 7" id="KW-0812">Transmembrane</keyword>
<dbReference type="STRING" id="983917.RGE_44450"/>
<proteinExistence type="inferred from homology"/>
<evidence type="ECO:0000256" key="6">
    <source>
        <dbReference type="ARBA" id="ARBA00034125"/>
    </source>
</evidence>
<dbReference type="Proteomes" id="UP000007883">
    <property type="component" value="Chromosome"/>
</dbReference>
<keyword evidence="2" id="KW-1003">Cell membrane</keyword>
<feature type="transmembrane region" description="Helical" evidence="7">
    <location>
        <begin position="241"/>
        <end position="268"/>
    </location>
</feature>
<evidence type="ECO:0000256" key="5">
    <source>
        <dbReference type="ARBA" id="ARBA00023136"/>
    </source>
</evidence>
<dbReference type="GO" id="GO:0022857">
    <property type="term" value="F:transmembrane transporter activity"/>
    <property type="evidence" value="ECO:0007669"/>
    <property type="project" value="InterPro"/>
</dbReference>
<keyword evidence="4 7" id="KW-1133">Transmembrane helix</keyword>
<accession>I0HXP4</accession>
<evidence type="ECO:0000259" key="8">
    <source>
        <dbReference type="Pfam" id="PF06738"/>
    </source>
</evidence>
<comment type="subcellular location">
    <subcellularLocation>
        <location evidence="1">Cell membrane</location>
        <topology evidence="1">Multi-pass membrane protein</topology>
    </subcellularLocation>
</comment>
<dbReference type="eggNOG" id="COG2966">
    <property type="taxonomic scope" value="Bacteria"/>
</dbReference>
<dbReference type="Pfam" id="PF06738">
    <property type="entry name" value="ThrE"/>
    <property type="match status" value="1"/>
</dbReference>
<keyword evidence="5 7" id="KW-0472">Membrane</keyword>
<feature type="transmembrane region" description="Helical" evidence="7">
    <location>
        <begin position="210"/>
        <end position="229"/>
    </location>
</feature>
<evidence type="ECO:0000256" key="2">
    <source>
        <dbReference type="ARBA" id="ARBA00022475"/>
    </source>
</evidence>
<name>I0HXP4_RUBGI</name>
<sequence length="271" mass="28455">MKLFPRTPASSDAPAGLDEPAQHEITRLCAHTAVLLMQHGAESALVEGMARRLGPRLGVASVDVAPMSSAVIVTTVVGGRGVTVAQRCEDRGINMHLVIEVQRAVLEFEAGRIDLATYRERVHGVQPLRYPAWVVAAAVGLACAAFARLAGADAVSCGVALAASGAAMFVRLRLARLHFNPLLNFFVTAFVATSVAALGLRLGIGAQPRTAMAASVLMLVPGFPLINAVSDMVKGYATTGITRWTVATMLSAATCGGILLATSVWNVWGWR</sequence>
<dbReference type="InterPro" id="IPR010619">
    <property type="entry name" value="ThrE-like_N"/>
</dbReference>
<dbReference type="KEGG" id="rge:RGE_44450"/>
<dbReference type="GO" id="GO:0015744">
    <property type="term" value="P:succinate transport"/>
    <property type="evidence" value="ECO:0007669"/>
    <property type="project" value="TreeGrafter"/>
</dbReference>
<dbReference type="PATRIC" id="fig|983917.3.peg.4332"/>
<dbReference type="RefSeq" id="WP_014430629.1">
    <property type="nucleotide sequence ID" value="NC_017075.1"/>
</dbReference>
<gene>
    <name evidence="9" type="ordered locus">RGE_44450</name>
</gene>
<dbReference type="InterPro" id="IPR050539">
    <property type="entry name" value="ThrE_Dicarb/AminoAcid_Exp"/>
</dbReference>
<organism evidence="9 10">
    <name type="scientific">Rubrivivax gelatinosus (strain NBRC 100245 / IL144)</name>
    <dbReference type="NCBI Taxonomy" id="983917"/>
    <lineage>
        <taxon>Bacteria</taxon>
        <taxon>Pseudomonadati</taxon>
        <taxon>Pseudomonadota</taxon>
        <taxon>Betaproteobacteria</taxon>
        <taxon>Burkholderiales</taxon>
        <taxon>Sphaerotilaceae</taxon>
        <taxon>Rubrivivax</taxon>
    </lineage>
</organism>
<comment type="similarity">
    <text evidence="6">Belongs to the ThrE exporter (TC 2.A.79) family.</text>
</comment>
<dbReference type="PANTHER" id="PTHR34390:SF2">
    <property type="entry name" value="SUCCINATE TRANSPORTER SUBUNIT YJJP-RELATED"/>
    <property type="match status" value="1"/>
</dbReference>
<dbReference type="HOGENOM" id="CLU_070277_2_0_4"/>
<dbReference type="GO" id="GO:0005886">
    <property type="term" value="C:plasma membrane"/>
    <property type="evidence" value="ECO:0007669"/>
    <property type="project" value="UniProtKB-SubCell"/>
</dbReference>
<keyword evidence="10" id="KW-1185">Reference proteome</keyword>
<evidence type="ECO:0000256" key="7">
    <source>
        <dbReference type="SAM" id="Phobius"/>
    </source>
</evidence>